<dbReference type="EMBL" id="BT054633">
    <property type="protein sequence ID" value="ACL53240.1"/>
    <property type="molecule type" value="mRNA"/>
</dbReference>
<protein>
    <submittedName>
        <fullName evidence="1">Uncharacterized protein</fullName>
    </submittedName>
</protein>
<name>B7ZZ91_MAIZE</name>
<reference evidence="1" key="1">
    <citation type="journal article" date="2009" name="PLoS Genet.">
        <title>Sequencing, mapping, and analysis of 27,455 maize full-length cDNAs.</title>
        <authorList>
            <person name="Soderlund C."/>
            <person name="Descour A."/>
            <person name="Kudrna D."/>
            <person name="Bomhoff M."/>
            <person name="Boyd L."/>
            <person name="Currie J."/>
            <person name="Angelova A."/>
            <person name="Collura K."/>
            <person name="Wissotski M."/>
            <person name="Ashley E."/>
            <person name="Morrow D."/>
            <person name="Fernandes J."/>
            <person name="Walbot V."/>
            <person name="Yu Y."/>
        </authorList>
    </citation>
    <scope>NUCLEOTIDE SEQUENCE</scope>
    <source>
        <strain evidence="1">B73</strain>
    </source>
</reference>
<dbReference type="AlphaFoldDB" id="B7ZZ91"/>
<evidence type="ECO:0000313" key="1">
    <source>
        <dbReference type="EMBL" id="ACL53240.1"/>
    </source>
</evidence>
<reference evidence="1" key="2">
    <citation type="submission" date="2012-06" db="EMBL/GenBank/DDBJ databases">
        <authorList>
            <person name="Yu Y."/>
            <person name="Currie J."/>
            <person name="Lomeli R."/>
            <person name="Angelova A."/>
            <person name="Collura K."/>
            <person name="Wissotski M."/>
            <person name="Campos D."/>
            <person name="Kudrna D."/>
            <person name="Golser W."/>
            <person name="Ashely E."/>
            <person name="Descour A."/>
            <person name="Fernandes J."/>
            <person name="Soderlund C."/>
            <person name="Walbot V."/>
        </authorList>
    </citation>
    <scope>NUCLEOTIDE SEQUENCE</scope>
    <source>
        <strain evidence="1">B73</strain>
    </source>
</reference>
<sequence>MACIISLAERNIHVYIGVRHNGCRSPVQAATTGPSF</sequence>
<organism evidence="1">
    <name type="scientific">Zea mays</name>
    <name type="common">Maize</name>
    <dbReference type="NCBI Taxonomy" id="4577"/>
    <lineage>
        <taxon>Eukaryota</taxon>
        <taxon>Viridiplantae</taxon>
        <taxon>Streptophyta</taxon>
        <taxon>Embryophyta</taxon>
        <taxon>Tracheophyta</taxon>
        <taxon>Spermatophyta</taxon>
        <taxon>Magnoliopsida</taxon>
        <taxon>Liliopsida</taxon>
        <taxon>Poales</taxon>
        <taxon>Poaceae</taxon>
        <taxon>PACMAD clade</taxon>
        <taxon>Panicoideae</taxon>
        <taxon>Andropogonodae</taxon>
        <taxon>Andropogoneae</taxon>
        <taxon>Tripsacinae</taxon>
        <taxon>Zea</taxon>
    </lineage>
</organism>
<proteinExistence type="evidence at transcript level"/>
<accession>B7ZZ91</accession>